<keyword evidence="1" id="KW-0255">Endonuclease</keyword>
<evidence type="ECO:0000313" key="3">
    <source>
        <dbReference type="Proteomes" id="UP000179362"/>
    </source>
</evidence>
<proteinExistence type="inferred from homology"/>
<protein>
    <recommendedName>
        <fullName evidence="1">mRNA interferase</fullName>
        <ecNumber evidence="1">3.1.-.-</ecNumber>
    </recommendedName>
</protein>
<evidence type="ECO:0000256" key="1">
    <source>
        <dbReference type="PIRNR" id="PIRNR033490"/>
    </source>
</evidence>
<dbReference type="PANTHER" id="PTHR33988">
    <property type="entry name" value="ENDORIBONUCLEASE MAZF-RELATED"/>
    <property type="match status" value="1"/>
</dbReference>
<dbReference type="GO" id="GO:0003677">
    <property type="term" value="F:DNA binding"/>
    <property type="evidence" value="ECO:0007669"/>
    <property type="project" value="InterPro"/>
</dbReference>
<dbReference type="GO" id="GO:0016787">
    <property type="term" value="F:hydrolase activity"/>
    <property type="evidence" value="ECO:0007669"/>
    <property type="project" value="UniProtKB-KW"/>
</dbReference>
<dbReference type="EC" id="3.1.-.-" evidence="1"/>
<keyword evidence="1" id="KW-0378">Hydrolase</keyword>
<dbReference type="GO" id="GO:0016075">
    <property type="term" value="P:rRNA catabolic process"/>
    <property type="evidence" value="ECO:0007669"/>
    <property type="project" value="TreeGrafter"/>
</dbReference>
<name>A0A1F6U3G7_9PROT</name>
<dbReference type="InterPro" id="IPR011067">
    <property type="entry name" value="Plasmid_toxin/cell-grow_inhib"/>
</dbReference>
<organism evidence="2 3">
    <name type="scientific">Candidatus Muproteobacteria bacterium RIFCSPHIGHO2_02_FULL_65_16</name>
    <dbReference type="NCBI Taxonomy" id="1817766"/>
    <lineage>
        <taxon>Bacteria</taxon>
        <taxon>Pseudomonadati</taxon>
        <taxon>Pseudomonadota</taxon>
        <taxon>Candidatus Muproteobacteria</taxon>
    </lineage>
</organism>
<evidence type="ECO:0000313" key="2">
    <source>
        <dbReference type="EMBL" id="OGI51914.1"/>
    </source>
</evidence>
<dbReference type="GO" id="GO:0004521">
    <property type="term" value="F:RNA endonuclease activity"/>
    <property type="evidence" value="ECO:0007669"/>
    <property type="project" value="TreeGrafter"/>
</dbReference>
<dbReference type="Gene3D" id="2.30.30.110">
    <property type="match status" value="1"/>
</dbReference>
<dbReference type="PIRSF" id="PIRSF033490">
    <property type="entry name" value="MazF"/>
    <property type="match status" value="1"/>
</dbReference>
<dbReference type="GO" id="GO:0006402">
    <property type="term" value="P:mRNA catabolic process"/>
    <property type="evidence" value="ECO:0007669"/>
    <property type="project" value="TreeGrafter"/>
</dbReference>
<dbReference type="SUPFAM" id="SSF50118">
    <property type="entry name" value="Cell growth inhibitor/plasmid maintenance toxic component"/>
    <property type="match status" value="1"/>
</dbReference>
<dbReference type="Pfam" id="PF02452">
    <property type="entry name" value="PemK_toxin"/>
    <property type="match status" value="1"/>
</dbReference>
<gene>
    <name evidence="2" type="ORF">A3B81_01995</name>
</gene>
<dbReference type="AlphaFoldDB" id="A0A1F6U3G7"/>
<keyword evidence="1" id="KW-0540">Nuclease</keyword>
<sequence>MKRGEVYWVSFDPAMGGEIQKMRPAVIVSNNQANKHLNRVQVVPITSNVDKVYPSEALVTVGGRACKAAADQIRTVSKQRLKERLGELSADDLRKVELAILVQLGIA</sequence>
<comment type="similarity">
    <text evidence="1">Belongs to the PemK/MazF family.</text>
</comment>
<reference evidence="2 3" key="1">
    <citation type="journal article" date="2016" name="Nat. Commun.">
        <title>Thousands of microbial genomes shed light on interconnected biogeochemical processes in an aquifer system.</title>
        <authorList>
            <person name="Anantharaman K."/>
            <person name="Brown C.T."/>
            <person name="Hug L.A."/>
            <person name="Sharon I."/>
            <person name="Castelle C.J."/>
            <person name="Probst A.J."/>
            <person name="Thomas B.C."/>
            <person name="Singh A."/>
            <person name="Wilkins M.J."/>
            <person name="Karaoz U."/>
            <person name="Brodie E.L."/>
            <person name="Williams K.H."/>
            <person name="Hubbard S.S."/>
            <person name="Banfield J.F."/>
        </authorList>
    </citation>
    <scope>NUCLEOTIDE SEQUENCE [LARGE SCALE GENOMIC DNA]</scope>
</reference>
<comment type="caution">
    <text evidence="2">The sequence shown here is derived from an EMBL/GenBank/DDBJ whole genome shotgun (WGS) entry which is preliminary data.</text>
</comment>
<dbReference type="EMBL" id="MFTA01000042">
    <property type="protein sequence ID" value="OGI51914.1"/>
    <property type="molecule type" value="Genomic_DNA"/>
</dbReference>
<dbReference type="Proteomes" id="UP000179362">
    <property type="component" value="Unassembled WGS sequence"/>
</dbReference>
<accession>A0A1F6U3G7</accession>
<comment type="function">
    <text evidence="1">Toxic component of a type II toxin-antitoxin (TA) system.</text>
</comment>
<dbReference type="InterPro" id="IPR003477">
    <property type="entry name" value="PemK-like"/>
</dbReference>